<keyword evidence="1" id="KW-1133">Transmembrane helix</keyword>
<sequence length="109" mass="11689">MLIDWEAFLHVFVAALLGATVVVTFYALGLRLLVRGGRPPLVAPAEFTDAITVLSDKQRRRAEKAVAKAARKNPLSEGQKRVSLIGAYACFGVCAAAVLGALLLILFNH</sequence>
<accession>A0A2T7WWP3</accession>
<feature type="transmembrane region" description="Helical" evidence="1">
    <location>
        <begin position="85"/>
        <end position="107"/>
    </location>
</feature>
<keyword evidence="1" id="KW-0472">Membrane</keyword>
<organism evidence="2 3">
    <name type="scientific">Microbacterium testaceum</name>
    <name type="common">Aureobacterium testaceum</name>
    <name type="synonym">Brevibacterium testaceum</name>
    <dbReference type="NCBI Taxonomy" id="2033"/>
    <lineage>
        <taxon>Bacteria</taxon>
        <taxon>Bacillati</taxon>
        <taxon>Actinomycetota</taxon>
        <taxon>Actinomycetes</taxon>
        <taxon>Micrococcales</taxon>
        <taxon>Microbacteriaceae</taxon>
        <taxon>Microbacterium</taxon>
    </lineage>
</organism>
<dbReference type="RefSeq" id="WP_116536465.1">
    <property type="nucleotide sequence ID" value="NZ_QDFT01000003.1"/>
</dbReference>
<evidence type="ECO:0000313" key="3">
    <source>
        <dbReference type="Proteomes" id="UP000244649"/>
    </source>
</evidence>
<proteinExistence type="predicted"/>
<keyword evidence="1" id="KW-0812">Transmembrane</keyword>
<name>A0A2T7WWP3_MICTE</name>
<dbReference type="EMBL" id="QDFT01000003">
    <property type="protein sequence ID" value="PVE79122.1"/>
    <property type="molecule type" value="Genomic_DNA"/>
</dbReference>
<reference evidence="2 3" key="1">
    <citation type="submission" date="2018-04" db="EMBL/GenBank/DDBJ databases">
        <authorList>
            <person name="Go L.Y."/>
            <person name="Mitchell J.A."/>
        </authorList>
    </citation>
    <scope>NUCLEOTIDE SEQUENCE [LARGE SCALE GENOMIC DNA]</scope>
    <source>
        <strain evidence="2 3">TPD7010</strain>
    </source>
</reference>
<dbReference type="AlphaFoldDB" id="A0A2T7WWP3"/>
<protein>
    <submittedName>
        <fullName evidence="2">Peptidase</fullName>
    </submittedName>
</protein>
<gene>
    <name evidence="2" type="ORF">DC432_02005</name>
</gene>
<evidence type="ECO:0000313" key="2">
    <source>
        <dbReference type="EMBL" id="PVE79122.1"/>
    </source>
</evidence>
<evidence type="ECO:0000256" key="1">
    <source>
        <dbReference type="SAM" id="Phobius"/>
    </source>
</evidence>
<dbReference type="Proteomes" id="UP000244649">
    <property type="component" value="Unassembled WGS sequence"/>
</dbReference>
<comment type="caution">
    <text evidence="2">The sequence shown here is derived from an EMBL/GenBank/DDBJ whole genome shotgun (WGS) entry which is preliminary data.</text>
</comment>
<feature type="transmembrane region" description="Helical" evidence="1">
    <location>
        <begin position="7"/>
        <end position="28"/>
    </location>
</feature>